<name>A0A8J2LB19_9HEXA</name>
<gene>
    <name evidence="2" type="ORF">AFUS01_LOCUS38498</name>
</gene>
<feature type="non-terminal residue" evidence="2">
    <location>
        <position position="1"/>
    </location>
</feature>
<dbReference type="OrthoDB" id="9974421at2759"/>
<keyword evidence="1" id="KW-1133">Transmembrane helix</keyword>
<protein>
    <recommendedName>
        <fullName evidence="4">Lipase</fullName>
    </recommendedName>
</protein>
<dbReference type="EMBL" id="CAJVCH010548080">
    <property type="protein sequence ID" value="CAG7828580.1"/>
    <property type="molecule type" value="Genomic_DNA"/>
</dbReference>
<reference evidence="2" key="1">
    <citation type="submission" date="2021-06" db="EMBL/GenBank/DDBJ databases">
        <authorList>
            <person name="Hodson N. C."/>
            <person name="Mongue J. A."/>
            <person name="Jaron S. K."/>
        </authorList>
    </citation>
    <scope>NUCLEOTIDE SEQUENCE</scope>
</reference>
<evidence type="ECO:0000313" key="3">
    <source>
        <dbReference type="Proteomes" id="UP000708208"/>
    </source>
</evidence>
<keyword evidence="1" id="KW-0472">Membrane</keyword>
<feature type="non-terminal residue" evidence="2">
    <location>
        <position position="89"/>
    </location>
</feature>
<keyword evidence="1" id="KW-0812">Transmembrane</keyword>
<feature type="transmembrane region" description="Helical" evidence="1">
    <location>
        <begin position="31"/>
        <end position="50"/>
    </location>
</feature>
<accession>A0A8J2LB19</accession>
<organism evidence="2 3">
    <name type="scientific">Allacma fusca</name>
    <dbReference type="NCBI Taxonomy" id="39272"/>
    <lineage>
        <taxon>Eukaryota</taxon>
        <taxon>Metazoa</taxon>
        <taxon>Ecdysozoa</taxon>
        <taxon>Arthropoda</taxon>
        <taxon>Hexapoda</taxon>
        <taxon>Collembola</taxon>
        <taxon>Symphypleona</taxon>
        <taxon>Sminthuridae</taxon>
        <taxon>Allacma</taxon>
    </lineage>
</organism>
<evidence type="ECO:0008006" key="4">
    <source>
        <dbReference type="Google" id="ProtNLM"/>
    </source>
</evidence>
<evidence type="ECO:0000256" key="1">
    <source>
        <dbReference type="SAM" id="Phobius"/>
    </source>
</evidence>
<comment type="caution">
    <text evidence="2">The sequence shown here is derived from an EMBL/GenBank/DDBJ whole genome shotgun (WGS) entry which is preliminary data.</text>
</comment>
<keyword evidence="3" id="KW-1185">Reference proteome</keyword>
<dbReference type="AlphaFoldDB" id="A0A8J2LB19"/>
<proteinExistence type="predicted"/>
<evidence type="ECO:0000313" key="2">
    <source>
        <dbReference type="EMBL" id="CAG7828580.1"/>
    </source>
</evidence>
<dbReference type="PANTHER" id="PTHR11005">
    <property type="entry name" value="LYSOSOMAL ACID LIPASE-RELATED"/>
    <property type="match status" value="1"/>
</dbReference>
<sequence>VNYWNFSIDEIALYDVPSLIDHILKETKVPAINYVGYSLGSTTFFMALAAQPSYNQKIRKMAGLAPACYLNNTNSFASNNKYLPFETFI</sequence>
<dbReference type="Proteomes" id="UP000708208">
    <property type="component" value="Unassembled WGS sequence"/>
</dbReference>